<dbReference type="RefSeq" id="WP_168056294.1">
    <property type="nucleotide sequence ID" value="NZ_JAAOZT010000009.1"/>
</dbReference>
<sequence>MSLTTGSIEARKFSRWTRAVAWTLAAVLLGGAMAPVFAQTISRQLPGGTELGTKATATYMLPTGLTKIVDSNVVITTIQNVYSLTLEGETIIGGTNKFHNVIRNTGNVVIKDVAIRIADLKNASGYRLNTHDDTEITLTNASPVVTFRLPNGGIKPGEILSLDGTLVQDKSDAVSSVMLSVEGPDGTGAELAQEYHPDIASFKASPLDNKAVELARDGASGSLVYVLDIKPSGDSSMFIGMDVDLTTDALKGLSLDPSDYKVDVWYGGGAWTPVVTGAPVAWGSYTAKLTTTDDKHFFLAFEFPGGASNTIAQLRIKLHADSAATLGVKNFQATVGKIDGLNATIITSASVKTPVLPVDITGIVQRDLALLPLGESNIAVVPGQIAKLRAEIENKGESEDTFDLTFEDTGLPAGTKLAWNTGNQESKTPAITLAPGKKQSIELQVQLAPFAEDQQNALLLAAAANINIKATPRDNTDETLVKTLPYTLTVGERTVDFVGIAGDKEDKIVHRVVDTDAAVTNFKLRVKNTTTTPSQERYTVSVKDAGGVDVSLYLAAVDGTCGPNPGNFKFLDTGFLSQGEVKNMCAQVSGSGNNGGIGNRTKVGVMLEVASVIAPTGQATAELPLNLYVAQIEASADKAPVQVIAPTGVISFYHDILNTSDIQLTINTSDLEVDMTDGWLADASLVSIDGKPLAKVTLGSKEKARIKLTIKAPADVPTTETPSLLTVSGTFQYTTEPRELDKFTYKLMGIFDGILIKEQALDAACNAAPADDMFKRNGISAKPGACIWYRLTLENKSGVDYAELGITDKAPSLSTISNEPANKPALSLISGGVSSPQSDPAVAGDTVEGKLNALKNTEKAVLKYRVKIDGIGL</sequence>
<evidence type="ECO:0008006" key="3">
    <source>
        <dbReference type="Google" id="ProtNLM"/>
    </source>
</evidence>
<dbReference type="AlphaFoldDB" id="A0A840RNL7"/>
<evidence type="ECO:0000313" key="1">
    <source>
        <dbReference type="EMBL" id="MBB5199947.1"/>
    </source>
</evidence>
<organism evidence="1 2">
    <name type="scientific">Glaciimonas immobilis</name>
    <dbReference type="NCBI Taxonomy" id="728004"/>
    <lineage>
        <taxon>Bacteria</taxon>
        <taxon>Pseudomonadati</taxon>
        <taxon>Pseudomonadota</taxon>
        <taxon>Betaproteobacteria</taxon>
        <taxon>Burkholderiales</taxon>
        <taxon>Oxalobacteraceae</taxon>
        <taxon>Glaciimonas</taxon>
    </lineage>
</organism>
<comment type="caution">
    <text evidence="1">The sequence shown here is derived from an EMBL/GenBank/DDBJ whole genome shotgun (WGS) entry which is preliminary data.</text>
</comment>
<accession>A0A840RNL7</accession>
<gene>
    <name evidence="1" type="ORF">HNR39_001779</name>
</gene>
<dbReference type="Proteomes" id="UP000571084">
    <property type="component" value="Unassembled WGS sequence"/>
</dbReference>
<proteinExistence type="predicted"/>
<reference evidence="1 2" key="1">
    <citation type="submission" date="2020-08" db="EMBL/GenBank/DDBJ databases">
        <title>Genomic Encyclopedia of Type Strains, Phase IV (KMG-IV): sequencing the most valuable type-strain genomes for metagenomic binning, comparative biology and taxonomic classification.</title>
        <authorList>
            <person name="Goeker M."/>
        </authorList>
    </citation>
    <scope>NUCLEOTIDE SEQUENCE [LARGE SCALE GENOMIC DNA]</scope>
    <source>
        <strain evidence="1 2">DSM 23240</strain>
    </source>
</reference>
<evidence type="ECO:0000313" key="2">
    <source>
        <dbReference type="Proteomes" id="UP000571084"/>
    </source>
</evidence>
<name>A0A840RNL7_9BURK</name>
<keyword evidence="2" id="KW-1185">Reference proteome</keyword>
<protein>
    <recommendedName>
        <fullName evidence="3">DUF11 domain-containing protein</fullName>
    </recommendedName>
</protein>
<dbReference type="EMBL" id="JACHHQ010000003">
    <property type="protein sequence ID" value="MBB5199947.1"/>
    <property type="molecule type" value="Genomic_DNA"/>
</dbReference>